<organism evidence="2 3">
    <name type="scientific">Aldrovandia affinis</name>
    <dbReference type="NCBI Taxonomy" id="143900"/>
    <lineage>
        <taxon>Eukaryota</taxon>
        <taxon>Metazoa</taxon>
        <taxon>Chordata</taxon>
        <taxon>Craniata</taxon>
        <taxon>Vertebrata</taxon>
        <taxon>Euteleostomi</taxon>
        <taxon>Actinopterygii</taxon>
        <taxon>Neopterygii</taxon>
        <taxon>Teleostei</taxon>
        <taxon>Notacanthiformes</taxon>
        <taxon>Halosauridae</taxon>
        <taxon>Aldrovandia</taxon>
    </lineage>
</organism>
<dbReference type="EMBL" id="JAINUG010000071">
    <property type="protein sequence ID" value="KAJ8401370.1"/>
    <property type="molecule type" value="Genomic_DNA"/>
</dbReference>
<evidence type="ECO:0000313" key="3">
    <source>
        <dbReference type="Proteomes" id="UP001221898"/>
    </source>
</evidence>
<dbReference type="Proteomes" id="UP001221898">
    <property type="component" value="Unassembled WGS sequence"/>
</dbReference>
<evidence type="ECO:0000313" key="2">
    <source>
        <dbReference type="EMBL" id="KAJ8401370.1"/>
    </source>
</evidence>
<comment type="caution">
    <text evidence="2">The sequence shown here is derived from an EMBL/GenBank/DDBJ whole genome shotgun (WGS) entry which is preliminary data.</text>
</comment>
<sequence>MKQKPSPESGAEIQWIHTRTPQTPKVSKKHAPARKLLREQDWQIGKARFRRSKDFGRAHKLQERCGATGTVGKWLALGEVSENRGLVTAQECRRRARAGPPPLLSHATPTVENALGTGSTRGAAGGLRHGKLPKVYRTL</sequence>
<evidence type="ECO:0000256" key="1">
    <source>
        <dbReference type="SAM" id="MobiDB-lite"/>
    </source>
</evidence>
<gene>
    <name evidence="2" type="ORF">AAFF_G00386010</name>
</gene>
<protein>
    <submittedName>
        <fullName evidence="2">Uncharacterized protein</fullName>
    </submittedName>
</protein>
<proteinExistence type="predicted"/>
<reference evidence="2" key="1">
    <citation type="journal article" date="2023" name="Science">
        <title>Genome structures resolve the early diversification of teleost fishes.</title>
        <authorList>
            <person name="Parey E."/>
            <person name="Louis A."/>
            <person name="Montfort J."/>
            <person name="Bouchez O."/>
            <person name="Roques C."/>
            <person name="Iampietro C."/>
            <person name="Lluch J."/>
            <person name="Castinel A."/>
            <person name="Donnadieu C."/>
            <person name="Desvignes T."/>
            <person name="Floi Bucao C."/>
            <person name="Jouanno E."/>
            <person name="Wen M."/>
            <person name="Mejri S."/>
            <person name="Dirks R."/>
            <person name="Jansen H."/>
            <person name="Henkel C."/>
            <person name="Chen W.J."/>
            <person name="Zahm M."/>
            <person name="Cabau C."/>
            <person name="Klopp C."/>
            <person name="Thompson A.W."/>
            <person name="Robinson-Rechavi M."/>
            <person name="Braasch I."/>
            <person name="Lecointre G."/>
            <person name="Bobe J."/>
            <person name="Postlethwait J.H."/>
            <person name="Berthelot C."/>
            <person name="Roest Crollius H."/>
            <person name="Guiguen Y."/>
        </authorList>
    </citation>
    <scope>NUCLEOTIDE SEQUENCE</scope>
    <source>
        <strain evidence="2">NC1722</strain>
    </source>
</reference>
<dbReference type="AlphaFoldDB" id="A0AAD7WLR3"/>
<accession>A0AAD7WLR3</accession>
<keyword evidence="3" id="KW-1185">Reference proteome</keyword>
<name>A0AAD7WLR3_9TELE</name>
<feature type="region of interest" description="Disordered" evidence="1">
    <location>
        <begin position="1"/>
        <end position="34"/>
    </location>
</feature>